<evidence type="ECO:0000256" key="1">
    <source>
        <dbReference type="SAM" id="SignalP"/>
    </source>
</evidence>
<dbReference type="STRING" id="1807.MOBUDSM44075_03022"/>
<feature type="signal peptide" evidence="1">
    <location>
        <begin position="1"/>
        <end position="24"/>
    </location>
</feature>
<accession>A0A0M2K860</accession>
<evidence type="ECO:0000313" key="4">
    <source>
        <dbReference type="Proteomes" id="UP000034150"/>
    </source>
</evidence>
<reference evidence="3 4" key="1">
    <citation type="journal article" date="2015" name="Genome Announc.">
        <title>Draft Genome Sequence of Mycobacterium obuense Strain UC1, Isolated from Patient Sputum.</title>
        <authorList>
            <person name="Greninger A.L."/>
            <person name="Cunningham G."/>
            <person name="Hsu E.D."/>
            <person name="Yu J.M."/>
            <person name="Chiu C.Y."/>
            <person name="Miller S."/>
        </authorList>
    </citation>
    <scope>NUCLEOTIDE SEQUENCE [LARGE SCALE GENOMIC DNA]</scope>
    <source>
        <strain evidence="3 4">UC1</strain>
    </source>
</reference>
<dbReference type="AlphaFoldDB" id="A0A0M2K860"/>
<keyword evidence="4" id="KW-1185">Reference proteome</keyword>
<organism evidence="3 4">
    <name type="scientific">Mycolicibacterium obuense</name>
    <dbReference type="NCBI Taxonomy" id="1807"/>
    <lineage>
        <taxon>Bacteria</taxon>
        <taxon>Bacillati</taxon>
        <taxon>Actinomycetota</taxon>
        <taxon>Actinomycetes</taxon>
        <taxon>Mycobacteriales</taxon>
        <taxon>Mycobacteriaceae</taxon>
        <taxon>Mycolicibacterium</taxon>
    </lineage>
</organism>
<evidence type="ECO:0000313" key="3">
    <source>
        <dbReference type="EMBL" id="KKF03187.1"/>
    </source>
</evidence>
<dbReference type="Proteomes" id="UP000034150">
    <property type="component" value="Unassembled WGS sequence"/>
</dbReference>
<dbReference type="RefSeq" id="WP_046361860.1">
    <property type="nucleotide sequence ID" value="NZ_CALTXN010000015.1"/>
</dbReference>
<dbReference type="Pfam" id="PF18702">
    <property type="entry name" value="DUF5642"/>
    <property type="match status" value="1"/>
</dbReference>
<sequence>MRLASGMVAVALAAGLTACSSAPAPVAGTPSAANAAAPINPARVERSRAALPDGYEITAYQGPPAPVALWGMRVPAVTEPPQCAALAAPAADPSTARGWSGSGPGGIAYAVVAGAPAGSPVLPHDCGSWTVSAGPTTATVVGVPTPLIDGADVVGMRTDAVTVVEGGTETRLHAETFIAGLGDYLCLVSLVTDPGSPHPPLAPDFAAHLLTETVAALRG</sequence>
<protein>
    <recommendedName>
        <fullName evidence="2">DUF5642 domain-containing protein</fullName>
    </recommendedName>
</protein>
<dbReference type="PROSITE" id="PS51257">
    <property type="entry name" value="PROKAR_LIPOPROTEIN"/>
    <property type="match status" value="1"/>
</dbReference>
<feature type="chain" id="PRO_5039706524" description="DUF5642 domain-containing protein" evidence="1">
    <location>
        <begin position="25"/>
        <end position="219"/>
    </location>
</feature>
<comment type="caution">
    <text evidence="3">The sequence shown here is derived from an EMBL/GenBank/DDBJ whole genome shotgun (WGS) entry which is preliminary data.</text>
</comment>
<evidence type="ECO:0000259" key="2">
    <source>
        <dbReference type="Pfam" id="PF18702"/>
    </source>
</evidence>
<proteinExistence type="predicted"/>
<dbReference type="PATRIC" id="fig|1807.13.peg.515"/>
<dbReference type="EMBL" id="LAUZ02000003">
    <property type="protein sequence ID" value="KKF03187.1"/>
    <property type="molecule type" value="Genomic_DNA"/>
</dbReference>
<feature type="domain" description="DUF5642" evidence="2">
    <location>
        <begin position="40"/>
        <end position="218"/>
    </location>
</feature>
<dbReference type="InterPro" id="IPR041313">
    <property type="entry name" value="DUF5642"/>
</dbReference>
<name>A0A0M2K860_9MYCO</name>
<keyword evidence="1" id="KW-0732">Signal</keyword>
<gene>
    <name evidence="3" type="ORF">WN67_04390</name>
</gene>